<dbReference type="EMBL" id="LNYL01000050">
    <property type="protein sequence ID" value="KTD24507.1"/>
    <property type="molecule type" value="Genomic_DNA"/>
</dbReference>
<comment type="caution">
    <text evidence="2">The sequence shown here is derived from an EMBL/GenBank/DDBJ whole genome shotgun (WGS) entry which is preliminary data.</text>
</comment>
<dbReference type="RefSeq" id="WP_058453285.1">
    <property type="nucleotide sequence ID" value="NZ_CAAAIB010000002.1"/>
</dbReference>
<reference evidence="2 3" key="1">
    <citation type="submission" date="2015-11" db="EMBL/GenBank/DDBJ databases">
        <title>Genomic analysis of 38 Legionella species identifies large and diverse effector repertoires.</title>
        <authorList>
            <person name="Burstein D."/>
            <person name="Amaro F."/>
            <person name="Zusman T."/>
            <person name="Lifshitz Z."/>
            <person name="Cohen O."/>
            <person name="Gilbert J.A."/>
            <person name="Pupko T."/>
            <person name="Shuman H.A."/>
            <person name="Segal G."/>
        </authorList>
    </citation>
    <scope>NUCLEOTIDE SEQUENCE [LARGE SCALE GENOMIC DNA]</scope>
    <source>
        <strain evidence="2 3">PX-1-G2-E2</strain>
    </source>
</reference>
<feature type="compositionally biased region" description="Polar residues" evidence="1">
    <location>
        <begin position="62"/>
        <end position="71"/>
    </location>
</feature>
<dbReference type="Proteomes" id="UP000054908">
    <property type="component" value="Unassembled WGS sequence"/>
</dbReference>
<keyword evidence="3" id="KW-1185">Reference proteome</keyword>
<gene>
    <name evidence="2" type="ORF">Lmac_2594</name>
</gene>
<name>A0A0W0VWD1_9GAMM</name>
<evidence type="ECO:0000256" key="1">
    <source>
        <dbReference type="SAM" id="MobiDB-lite"/>
    </source>
</evidence>
<feature type="compositionally biased region" description="Low complexity" evidence="1">
    <location>
        <begin position="34"/>
        <end position="44"/>
    </location>
</feature>
<sequence length="303" mass="35032">MSTPEQMKIKEEDNPKLAISSKDSEPKIQERQQRQLQNNPLNNNHSANGLHFTRSFKKMPKLSTNQESTASLYDDEKEKKLSLLREEQAKKKVNTSVSDKEFELILPFLSKDSVELSLNTNWEENSPTLKQMVEKWKKMGTTAASNSPFDYSFFSEIKYLSIVDALPSHSFPPPPEKKEEFAAACSMLKAMKFPKLESIVIHDFIPSQENLANLLSLIKNNEKTLKKITILNGFTEEELHIIQQELEQYPHIHLKITYRPIMSPETLKKKFDFFNSSQEKSIKLQESRTTHPDISDNNNFQPQ</sequence>
<dbReference type="OrthoDB" id="9992075at2"/>
<protein>
    <submittedName>
        <fullName evidence="2">Uncharacterized protein</fullName>
    </submittedName>
</protein>
<evidence type="ECO:0000313" key="3">
    <source>
        <dbReference type="Proteomes" id="UP000054908"/>
    </source>
</evidence>
<feature type="region of interest" description="Disordered" evidence="1">
    <location>
        <begin position="282"/>
        <end position="303"/>
    </location>
</feature>
<feature type="region of interest" description="Disordered" evidence="1">
    <location>
        <begin position="1"/>
        <end position="76"/>
    </location>
</feature>
<feature type="compositionally biased region" description="Basic and acidic residues" evidence="1">
    <location>
        <begin position="22"/>
        <end position="33"/>
    </location>
</feature>
<evidence type="ECO:0000313" key="2">
    <source>
        <dbReference type="EMBL" id="KTD24507.1"/>
    </source>
</evidence>
<accession>A0A0W0VWD1</accession>
<dbReference type="AlphaFoldDB" id="A0A0W0VWD1"/>
<organism evidence="2 3">
    <name type="scientific">Legionella maceachernii</name>
    <dbReference type="NCBI Taxonomy" id="466"/>
    <lineage>
        <taxon>Bacteria</taxon>
        <taxon>Pseudomonadati</taxon>
        <taxon>Pseudomonadota</taxon>
        <taxon>Gammaproteobacteria</taxon>
        <taxon>Legionellales</taxon>
        <taxon>Legionellaceae</taxon>
        <taxon>Legionella</taxon>
    </lineage>
</organism>
<proteinExistence type="predicted"/>
<feature type="compositionally biased region" description="Basic and acidic residues" evidence="1">
    <location>
        <begin position="282"/>
        <end position="294"/>
    </location>
</feature>
<dbReference type="PATRIC" id="fig|466.6.peg.2767"/>